<dbReference type="Proteomes" id="UP001202328">
    <property type="component" value="Unassembled WGS sequence"/>
</dbReference>
<evidence type="ECO:0000313" key="2">
    <source>
        <dbReference type="Proteomes" id="UP001202328"/>
    </source>
</evidence>
<dbReference type="AlphaFoldDB" id="A0AAD4T6Y0"/>
<accession>A0AAD4T6Y0</accession>
<reference evidence="1" key="1">
    <citation type="submission" date="2022-04" db="EMBL/GenBank/DDBJ databases">
        <title>A functionally conserved STORR gene fusion in Papaver species that diverged 16.8 million years ago.</title>
        <authorList>
            <person name="Catania T."/>
        </authorList>
    </citation>
    <scope>NUCLEOTIDE SEQUENCE</scope>
    <source>
        <strain evidence="1">S-188037</strain>
    </source>
</reference>
<sequence length="77" mass="8918">MLSFFTRRPHMKITSQVHHYEVGISSSSSSLEFYDFAVISSSFCNQILELSYSSCKIYIGLNSRFYSFLCNLNPMKQ</sequence>
<organism evidence="1 2">
    <name type="scientific">Papaver atlanticum</name>
    <dbReference type="NCBI Taxonomy" id="357466"/>
    <lineage>
        <taxon>Eukaryota</taxon>
        <taxon>Viridiplantae</taxon>
        <taxon>Streptophyta</taxon>
        <taxon>Embryophyta</taxon>
        <taxon>Tracheophyta</taxon>
        <taxon>Spermatophyta</taxon>
        <taxon>Magnoliopsida</taxon>
        <taxon>Ranunculales</taxon>
        <taxon>Papaveraceae</taxon>
        <taxon>Papaveroideae</taxon>
        <taxon>Papaver</taxon>
    </lineage>
</organism>
<dbReference type="EMBL" id="JAJJMB010005117">
    <property type="protein sequence ID" value="KAI3940717.1"/>
    <property type="molecule type" value="Genomic_DNA"/>
</dbReference>
<evidence type="ECO:0000313" key="1">
    <source>
        <dbReference type="EMBL" id="KAI3940717.1"/>
    </source>
</evidence>
<name>A0AAD4T6Y0_9MAGN</name>
<proteinExistence type="predicted"/>
<comment type="caution">
    <text evidence="1">The sequence shown here is derived from an EMBL/GenBank/DDBJ whole genome shotgun (WGS) entry which is preliminary data.</text>
</comment>
<gene>
    <name evidence="1" type="ORF">MKW98_030036</name>
</gene>
<keyword evidence="2" id="KW-1185">Reference proteome</keyword>
<protein>
    <submittedName>
        <fullName evidence="1">Uncharacterized protein</fullName>
    </submittedName>
</protein>